<evidence type="ECO:0000313" key="1">
    <source>
        <dbReference type="EMBL" id="KAI3357261.1"/>
    </source>
</evidence>
<evidence type="ECO:0000313" key="2">
    <source>
        <dbReference type="Proteomes" id="UP000831701"/>
    </source>
</evidence>
<proteinExistence type="predicted"/>
<dbReference type="EMBL" id="CM041549">
    <property type="protein sequence ID" value="KAI3357261.1"/>
    <property type="molecule type" value="Genomic_DNA"/>
</dbReference>
<protein>
    <submittedName>
        <fullName evidence="1">Uncharacterized protein</fullName>
    </submittedName>
</protein>
<feature type="non-terminal residue" evidence="1">
    <location>
        <position position="1"/>
    </location>
</feature>
<comment type="caution">
    <text evidence="1">The sequence shown here is derived from an EMBL/GenBank/DDBJ whole genome shotgun (WGS) entry which is preliminary data.</text>
</comment>
<reference evidence="1" key="1">
    <citation type="submission" date="2022-04" db="EMBL/GenBank/DDBJ databases">
        <title>Jade perch genome.</title>
        <authorList>
            <person name="Chao B."/>
        </authorList>
    </citation>
    <scope>NUCLEOTIDE SEQUENCE</scope>
    <source>
        <strain evidence="1">CB-2022</strain>
    </source>
</reference>
<dbReference type="Proteomes" id="UP000831701">
    <property type="component" value="Chromosome 19"/>
</dbReference>
<sequence>FQDVPEPKDSAPGHSDYPDLAKVPSCYHNIKEMSRSKSRATSLPPHRDLSSGYHPESNGQTEHMNQDSPFQVVFGYQPPLFPANEEEVTVPLAHAMVRRCRRVWAAVRRVLLRGQARIKKADDRHSRSYAPGQKVWLPTKDLPLHVHTRKLAPRYLRVHPTFHVSRIKPIQESSLVPAAKQPPLPKMVEGGPVYTVKRLLAARKRGRGRQFLVDWEGYGPEERPWIPVSFVVDQALIEEFD</sequence>
<keyword evidence="2" id="KW-1185">Reference proteome</keyword>
<gene>
    <name evidence="1" type="ORF">L3Q82_015716</name>
</gene>
<organism evidence="1 2">
    <name type="scientific">Scortum barcoo</name>
    <name type="common">barcoo grunter</name>
    <dbReference type="NCBI Taxonomy" id="214431"/>
    <lineage>
        <taxon>Eukaryota</taxon>
        <taxon>Metazoa</taxon>
        <taxon>Chordata</taxon>
        <taxon>Craniata</taxon>
        <taxon>Vertebrata</taxon>
        <taxon>Euteleostomi</taxon>
        <taxon>Actinopterygii</taxon>
        <taxon>Neopterygii</taxon>
        <taxon>Teleostei</taxon>
        <taxon>Neoteleostei</taxon>
        <taxon>Acanthomorphata</taxon>
        <taxon>Eupercaria</taxon>
        <taxon>Centrarchiformes</taxon>
        <taxon>Terapontoidei</taxon>
        <taxon>Terapontidae</taxon>
        <taxon>Scortum</taxon>
    </lineage>
</organism>
<name>A0ACB8VP55_9TELE</name>
<accession>A0ACB8VP55</accession>